<feature type="binding site" evidence="19">
    <location>
        <position position="141"/>
    </location>
    <ligand>
        <name>Ca(2+)</name>
        <dbReference type="ChEBI" id="CHEBI:29108"/>
    </ligand>
</feature>
<dbReference type="PROSITE" id="PS00118">
    <property type="entry name" value="PA2_HIS"/>
    <property type="match status" value="1"/>
</dbReference>
<evidence type="ECO:0000256" key="21">
    <source>
        <dbReference type="RuleBase" id="RU003654"/>
    </source>
</evidence>
<dbReference type="InterPro" id="IPR001211">
    <property type="entry name" value="PLA2"/>
</dbReference>
<evidence type="ECO:0000256" key="3">
    <source>
        <dbReference type="ARBA" id="ARBA00007056"/>
    </source>
</evidence>
<evidence type="ECO:0000256" key="2">
    <source>
        <dbReference type="ARBA" id="ARBA00004613"/>
    </source>
</evidence>
<evidence type="ECO:0000256" key="18">
    <source>
        <dbReference type="PIRSR" id="PIRSR601211-1"/>
    </source>
</evidence>
<evidence type="ECO:0000313" key="25">
    <source>
        <dbReference type="RefSeq" id="XP_028382949.2"/>
    </source>
</evidence>
<keyword evidence="7 22" id="KW-0378">Hydrolase</keyword>
<dbReference type="InterPro" id="IPR016090">
    <property type="entry name" value="PLA2-like_dom"/>
</dbReference>
<evidence type="ECO:0000256" key="7">
    <source>
        <dbReference type="ARBA" id="ARBA00022801"/>
    </source>
</evidence>
<dbReference type="GeneID" id="114509091"/>
<dbReference type="CTD" id="5319"/>
<evidence type="ECO:0000313" key="24">
    <source>
        <dbReference type="Proteomes" id="UP000504628"/>
    </source>
</evidence>
<evidence type="ECO:0000256" key="1">
    <source>
        <dbReference type="ARBA" id="ARBA00001604"/>
    </source>
</evidence>
<comment type="catalytic activity">
    <reaction evidence="13">
        <text>N-hexadecanoyl-1,2-di-(9Z-octadecenoyl)-sn-glycero-3-phosphoethanolamine + H2O = N-hexadecanoyl-1-(9Z-octadecenoyl)-sn-glycero-3-phosphoethanolamine + (9Z)-octadecenoate + H(+)</text>
        <dbReference type="Rhea" id="RHEA:45424"/>
        <dbReference type="ChEBI" id="CHEBI:15377"/>
        <dbReference type="ChEBI" id="CHEBI:15378"/>
        <dbReference type="ChEBI" id="CHEBI:30823"/>
        <dbReference type="ChEBI" id="CHEBI:78097"/>
        <dbReference type="ChEBI" id="CHEBI:85217"/>
    </reaction>
    <physiologicalReaction direction="left-to-right" evidence="13">
        <dbReference type="Rhea" id="RHEA:45425"/>
    </physiologicalReaction>
</comment>
<feature type="disulfide bond" evidence="20">
    <location>
        <begin position="143"/>
        <end position="190"/>
    </location>
</feature>
<dbReference type="PANTHER" id="PTHR11716:SF94">
    <property type="entry name" value="PHOSPHOLIPASE A2"/>
    <property type="match status" value="1"/>
</dbReference>
<evidence type="ECO:0000256" key="14">
    <source>
        <dbReference type="ARBA" id="ARBA00048227"/>
    </source>
</evidence>
<feature type="disulfide bond" evidence="20">
    <location>
        <begin position="136"/>
        <end position="197"/>
    </location>
</feature>
<keyword evidence="6 19" id="KW-0479">Metal-binding</keyword>
<dbReference type="PANTHER" id="PTHR11716">
    <property type="entry name" value="PHOSPHOLIPASE A2 FAMILY MEMBER"/>
    <property type="match status" value="1"/>
</dbReference>
<organism evidence="24 25">
    <name type="scientific">Phyllostomus discolor</name>
    <name type="common">pale spear-nosed bat</name>
    <dbReference type="NCBI Taxonomy" id="89673"/>
    <lineage>
        <taxon>Eukaryota</taxon>
        <taxon>Metazoa</taxon>
        <taxon>Chordata</taxon>
        <taxon>Craniata</taxon>
        <taxon>Vertebrata</taxon>
        <taxon>Euteleostomi</taxon>
        <taxon>Mammalia</taxon>
        <taxon>Eutheria</taxon>
        <taxon>Laurasiatheria</taxon>
        <taxon>Chiroptera</taxon>
        <taxon>Yangochiroptera</taxon>
        <taxon>Phyllostomidae</taxon>
        <taxon>Phyllostominae</taxon>
        <taxon>Phyllostomus</taxon>
    </lineage>
</organism>
<dbReference type="Proteomes" id="UP000504628">
    <property type="component" value="Chromosome 13"/>
</dbReference>
<dbReference type="InterPro" id="IPR036444">
    <property type="entry name" value="PLipase_A2_dom_sf"/>
</dbReference>
<keyword evidence="8 19" id="KW-0106">Calcium</keyword>
<feature type="disulfide bond" evidence="20">
    <location>
        <begin position="121"/>
        <end position="137"/>
    </location>
</feature>
<keyword evidence="24" id="KW-1185">Reference proteome</keyword>
<feature type="binding site" evidence="19">
    <location>
        <position position="124"/>
    </location>
    <ligand>
        <name>Ca(2+)</name>
        <dbReference type="ChEBI" id="CHEBI:29108"/>
    </ligand>
</feature>
<reference evidence="25" key="1">
    <citation type="submission" date="2025-08" db="UniProtKB">
        <authorList>
            <consortium name="RefSeq"/>
        </authorList>
    </citation>
    <scope>IDENTIFICATION</scope>
    <source>
        <tissue evidence="25">Muscle</tissue>
    </source>
</reference>
<protein>
    <recommendedName>
        <fullName evidence="4 22">Phospholipase A2</fullName>
        <ecNumber evidence="4 22">3.1.1.4</ecNumber>
    </recommendedName>
</protein>
<evidence type="ECO:0000256" key="10">
    <source>
        <dbReference type="ARBA" id="ARBA00023157"/>
    </source>
</evidence>
<comment type="catalytic activity">
    <reaction evidence="16">
        <text>1-hexadecanoyl-2-(9Z-octadecenoyl)-sn-glycero-3-phosphocholine + H2O = 1-hexadecanoyl-sn-glycero-3-phosphocholine + (9Z)-octadecenoate + H(+)</text>
        <dbReference type="Rhea" id="RHEA:38779"/>
        <dbReference type="ChEBI" id="CHEBI:15377"/>
        <dbReference type="ChEBI" id="CHEBI:15378"/>
        <dbReference type="ChEBI" id="CHEBI:30823"/>
        <dbReference type="ChEBI" id="CHEBI:72998"/>
        <dbReference type="ChEBI" id="CHEBI:73001"/>
    </reaction>
    <physiologicalReaction direction="left-to-right" evidence="16">
        <dbReference type="Rhea" id="RHEA:38780"/>
    </physiologicalReaction>
</comment>
<feature type="active site" evidence="18">
    <location>
        <position position="191"/>
    </location>
</feature>
<keyword evidence="10 20" id="KW-1015">Disulfide bond</keyword>
<evidence type="ECO:0000256" key="19">
    <source>
        <dbReference type="PIRSR" id="PIRSR601211-2"/>
    </source>
</evidence>
<accession>A0A6J2MTS0</accession>
<evidence type="ECO:0000256" key="15">
    <source>
        <dbReference type="ARBA" id="ARBA00048373"/>
    </source>
</evidence>
<dbReference type="PROSITE" id="PS00119">
    <property type="entry name" value="PA2_ASP"/>
    <property type="match status" value="1"/>
</dbReference>
<evidence type="ECO:0000256" key="22">
    <source>
        <dbReference type="RuleBase" id="RU361236"/>
    </source>
</evidence>
<comment type="catalytic activity">
    <reaction evidence="11">
        <text>N,1-dihexadecanoyl-2-(9Z,12Z-octadecadienoyl)-sn-glycero-3-phosphoethanolamine + H2O = N,1-dihexadecanoyl-sn-glycero-3-phosphoethanolamine + (9Z,12Z)-octadecadienoate + H(+)</text>
        <dbReference type="Rhea" id="RHEA:56424"/>
        <dbReference type="ChEBI" id="CHEBI:15377"/>
        <dbReference type="ChEBI" id="CHEBI:15378"/>
        <dbReference type="ChEBI" id="CHEBI:30245"/>
        <dbReference type="ChEBI" id="CHEBI:85334"/>
        <dbReference type="ChEBI" id="CHEBI:85335"/>
    </reaction>
    <physiologicalReaction direction="left-to-right" evidence="11">
        <dbReference type="Rhea" id="RHEA:56425"/>
    </physiologicalReaction>
</comment>
<proteinExistence type="inferred from homology"/>
<keyword evidence="9 22" id="KW-0443">Lipid metabolism</keyword>
<evidence type="ECO:0000256" key="17">
    <source>
        <dbReference type="ARBA" id="ARBA00049039"/>
    </source>
</evidence>
<evidence type="ECO:0000259" key="23">
    <source>
        <dbReference type="SMART" id="SM00085"/>
    </source>
</evidence>
<evidence type="ECO:0000256" key="5">
    <source>
        <dbReference type="ARBA" id="ARBA00022525"/>
    </source>
</evidence>
<comment type="similarity">
    <text evidence="3 21">Belongs to the phospholipase A2 family.</text>
</comment>
<comment type="subcellular location">
    <subcellularLocation>
        <location evidence="2 22">Secreted</location>
    </subcellularLocation>
</comment>
<evidence type="ECO:0000256" key="16">
    <source>
        <dbReference type="ARBA" id="ARBA00048699"/>
    </source>
</evidence>
<evidence type="ECO:0000256" key="20">
    <source>
        <dbReference type="PIRSR" id="PIRSR601211-3"/>
    </source>
</evidence>
<feature type="disulfide bond" evidence="20">
    <location>
        <begin position="153"/>
        <end position="183"/>
    </location>
</feature>
<comment type="catalytic activity">
    <reaction evidence="14">
        <text>1,2-dihexadecanoyl-sn-glycero-3-phosphocholine + H2O = 1-hexadecanoyl-sn-glycero-3-phosphocholine + hexadecanoate + H(+)</text>
        <dbReference type="Rhea" id="RHEA:41223"/>
        <dbReference type="ChEBI" id="CHEBI:7896"/>
        <dbReference type="ChEBI" id="CHEBI:15377"/>
        <dbReference type="ChEBI" id="CHEBI:15378"/>
        <dbReference type="ChEBI" id="CHEBI:72998"/>
        <dbReference type="ChEBI" id="CHEBI:72999"/>
    </reaction>
    <physiologicalReaction direction="left-to-right" evidence="14">
        <dbReference type="Rhea" id="RHEA:41224"/>
    </physiologicalReaction>
</comment>
<evidence type="ECO:0000256" key="6">
    <source>
        <dbReference type="ARBA" id="ARBA00022723"/>
    </source>
</evidence>
<dbReference type="SUPFAM" id="SSF48619">
    <property type="entry name" value="Phospholipase A2, PLA2"/>
    <property type="match status" value="1"/>
</dbReference>
<comment type="catalytic activity">
    <reaction evidence="17">
        <text>1-hexadecanoyl-2-(9Z,12Z-octadecadienoyl)-sn-glycero-3-phosphoethanolamine + H2O = 1-hexadecanoyl-sn-glycero-3-phosphoethanolamine + (9Z,12Z)-octadecadienoate + H(+)</text>
        <dbReference type="Rhea" id="RHEA:40815"/>
        <dbReference type="ChEBI" id="CHEBI:15377"/>
        <dbReference type="ChEBI" id="CHEBI:15378"/>
        <dbReference type="ChEBI" id="CHEBI:30245"/>
        <dbReference type="ChEBI" id="CHEBI:73004"/>
        <dbReference type="ChEBI" id="CHEBI:73008"/>
    </reaction>
    <physiologicalReaction direction="left-to-right" evidence="17">
        <dbReference type="Rhea" id="RHEA:40816"/>
    </physiologicalReaction>
</comment>
<keyword evidence="5 22" id="KW-0964">Secreted</keyword>
<comment type="catalytic activity">
    <reaction evidence="1 22">
        <text>a 1,2-diacyl-sn-glycero-3-phosphocholine + H2O = a 1-acyl-sn-glycero-3-phosphocholine + a fatty acid + H(+)</text>
        <dbReference type="Rhea" id="RHEA:15801"/>
        <dbReference type="ChEBI" id="CHEBI:15377"/>
        <dbReference type="ChEBI" id="CHEBI:15378"/>
        <dbReference type="ChEBI" id="CHEBI:28868"/>
        <dbReference type="ChEBI" id="CHEBI:57643"/>
        <dbReference type="ChEBI" id="CHEBI:58168"/>
        <dbReference type="EC" id="3.1.1.4"/>
    </reaction>
</comment>
<dbReference type="Pfam" id="PF00068">
    <property type="entry name" value="Phospholip_A2_1"/>
    <property type="match status" value="1"/>
</dbReference>
<dbReference type="EC" id="3.1.1.4" evidence="4 22"/>
<dbReference type="GO" id="GO:0048146">
    <property type="term" value="P:positive regulation of fibroblast proliferation"/>
    <property type="evidence" value="ECO:0007669"/>
    <property type="project" value="TreeGrafter"/>
</dbReference>
<dbReference type="Gene3D" id="1.20.90.10">
    <property type="entry name" value="Phospholipase A2 domain"/>
    <property type="match status" value="1"/>
</dbReference>
<dbReference type="FunCoup" id="A0A6J2MTS0">
    <property type="interactions" value="209"/>
</dbReference>
<feature type="domain" description="Phospholipase A2-like central" evidence="23">
    <location>
        <begin position="93"/>
        <end position="217"/>
    </location>
</feature>
<comment type="cofactor">
    <cofactor evidence="19">
        <name>Ca(2+)</name>
        <dbReference type="ChEBI" id="CHEBI:29108"/>
    </cofactor>
    <text evidence="19">Binds 1 Ca(2+) ion per subunit.</text>
</comment>
<feature type="disulfide bond" evidence="20">
    <location>
        <begin position="119"/>
        <end position="216"/>
    </location>
</feature>
<dbReference type="GO" id="GO:0047498">
    <property type="term" value="F:calcium-dependent phospholipase A2 activity"/>
    <property type="evidence" value="ECO:0007669"/>
    <property type="project" value="TreeGrafter"/>
</dbReference>
<sequence>MTNDPHYFHDLLLAGLPCQPPKTDRLKGNPKSAGRKANTAALSWGLGVTISRVALSPVSPSRSHRLQDEMKLLVLAALLTVGAASEGGASPRAVWQFRNMIKCTIPGSNPLKDYNNYGCYCGLGGSGKPVDELDKCCETHDHCYDQAKKLDSCKFILDNPYTKPYSYSCSGSDITCSSKNKACQAFICECDRKAAICFSKAPYNKEYKNLDEKKFCKD</sequence>
<dbReference type="RefSeq" id="XP_028382949.2">
    <property type="nucleotide sequence ID" value="XM_028527148.2"/>
</dbReference>
<evidence type="ECO:0000256" key="9">
    <source>
        <dbReference type="ARBA" id="ARBA00023098"/>
    </source>
</evidence>
<dbReference type="GO" id="GO:0016042">
    <property type="term" value="P:lipid catabolic process"/>
    <property type="evidence" value="ECO:0007669"/>
    <property type="project" value="InterPro"/>
</dbReference>
<feature type="binding site" evidence="19">
    <location>
        <position position="120"/>
    </location>
    <ligand>
        <name>Ca(2+)</name>
        <dbReference type="ChEBI" id="CHEBI:29108"/>
    </ligand>
</feature>
<feature type="disulfide bond" evidence="20">
    <location>
        <begin position="176"/>
        <end position="188"/>
    </location>
</feature>
<dbReference type="GO" id="GO:0006633">
    <property type="term" value="P:fatty acid biosynthetic process"/>
    <property type="evidence" value="ECO:0007669"/>
    <property type="project" value="TreeGrafter"/>
</dbReference>
<evidence type="ECO:0000256" key="12">
    <source>
        <dbReference type="ARBA" id="ARBA00048015"/>
    </source>
</evidence>
<dbReference type="GO" id="GO:0005543">
    <property type="term" value="F:phospholipid binding"/>
    <property type="evidence" value="ECO:0007669"/>
    <property type="project" value="TreeGrafter"/>
</dbReference>
<dbReference type="CDD" id="cd00125">
    <property type="entry name" value="PLA2c"/>
    <property type="match status" value="1"/>
</dbReference>
<evidence type="ECO:0000256" key="4">
    <source>
        <dbReference type="ARBA" id="ARBA00013278"/>
    </source>
</evidence>
<dbReference type="InParanoid" id="A0A6J2MTS0"/>
<dbReference type="GO" id="GO:0006644">
    <property type="term" value="P:phospholipid metabolic process"/>
    <property type="evidence" value="ECO:0007669"/>
    <property type="project" value="InterPro"/>
</dbReference>
<comment type="catalytic activity">
    <reaction evidence="15">
        <text>1-hexadecanoyl-2-(5Z,8Z,11Z,14Z-eicosatetraenoyl)-sn-glycero-3-phosphocholine + H2O = 1-hexadecanoyl-sn-glycero-3-phosphocholine + (5Z,8Z,11Z,14Z)-eicosatetraenoate + H(+)</text>
        <dbReference type="Rhea" id="RHEA:40427"/>
        <dbReference type="ChEBI" id="CHEBI:15377"/>
        <dbReference type="ChEBI" id="CHEBI:15378"/>
        <dbReference type="ChEBI" id="CHEBI:32395"/>
        <dbReference type="ChEBI" id="CHEBI:72998"/>
        <dbReference type="ChEBI" id="CHEBI:73003"/>
    </reaction>
    <physiologicalReaction direction="left-to-right" evidence="15">
        <dbReference type="Rhea" id="RHEA:40428"/>
    </physiologicalReaction>
</comment>
<dbReference type="GO" id="GO:0005509">
    <property type="term" value="F:calcium ion binding"/>
    <property type="evidence" value="ECO:0007669"/>
    <property type="project" value="InterPro"/>
</dbReference>
<gene>
    <name evidence="25" type="primary">PLA2G1B</name>
</gene>
<evidence type="ECO:0000256" key="11">
    <source>
        <dbReference type="ARBA" id="ARBA00047535"/>
    </source>
</evidence>
<feature type="active site" evidence="18">
    <location>
        <position position="140"/>
    </location>
</feature>
<dbReference type="InterPro" id="IPR033112">
    <property type="entry name" value="PLA2_Asp_AS"/>
</dbReference>
<dbReference type="GO" id="GO:0005102">
    <property type="term" value="F:signaling receptor binding"/>
    <property type="evidence" value="ECO:0007669"/>
    <property type="project" value="UniProtKB-ARBA"/>
</dbReference>
<dbReference type="SMART" id="SM00085">
    <property type="entry name" value="PA2c"/>
    <property type="match status" value="1"/>
</dbReference>
<dbReference type="InterPro" id="IPR033113">
    <property type="entry name" value="PLA2_histidine"/>
</dbReference>
<dbReference type="GO" id="GO:0050482">
    <property type="term" value="P:arachidonate secretion"/>
    <property type="evidence" value="ECO:0007669"/>
    <property type="project" value="InterPro"/>
</dbReference>
<dbReference type="FunFam" id="1.20.90.10:FF:000011">
    <property type="entry name" value="Phospholipase A(2)"/>
    <property type="match status" value="1"/>
</dbReference>
<evidence type="ECO:0000256" key="13">
    <source>
        <dbReference type="ARBA" id="ARBA00048221"/>
    </source>
</evidence>
<evidence type="ECO:0000256" key="8">
    <source>
        <dbReference type="ARBA" id="ARBA00022837"/>
    </source>
</evidence>
<dbReference type="GO" id="GO:0005576">
    <property type="term" value="C:extracellular region"/>
    <property type="evidence" value="ECO:0007669"/>
    <property type="project" value="UniProtKB-SubCell"/>
</dbReference>
<comment type="catalytic activity">
    <reaction evidence="12">
        <text>1-hexadecanoyl-2-(9Z-octadecenoyl)-sn-glycero-3-phospho-(1'-sn-glycerol) + H2O = 1-hexadecanoyl-sn-glycero-3-phospho-(1'-sn-glycerol) + (9Z)-octadecenoate + H(+)</text>
        <dbReference type="Rhea" id="RHEA:40919"/>
        <dbReference type="ChEBI" id="CHEBI:15377"/>
        <dbReference type="ChEBI" id="CHEBI:15378"/>
        <dbReference type="ChEBI" id="CHEBI:30823"/>
        <dbReference type="ChEBI" id="CHEBI:72841"/>
        <dbReference type="ChEBI" id="CHEBI:75158"/>
    </reaction>
    <physiologicalReaction direction="left-to-right" evidence="12">
        <dbReference type="Rhea" id="RHEA:40920"/>
    </physiologicalReaction>
</comment>
<dbReference type="OrthoDB" id="5841574at2759"/>
<name>A0A6J2MTS0_9CHIR</name>
<dbReference type="KEGG" id="pdic:114509091"/>
<feature type="binding site" evidence="19">
    <location>
        <position position="122"/>
    </location>
    <ligand>
        <name>Ca(2+)</name>
        <dbReference type="ChEBI" id="CHEBI:29108"/>
    </ligand>
</feature>
<dbReference type="AlphaFoldDB" id="A0A6J2MTS0"/>
<dbReference type="PRINTS" id="PR00389">
    <property type="entry name" value="PHPHLIPASEA2"/>
</dbReference>